<reference evidence="1 2" key="1">
    <citation type="submission" date="2018-09" db="EMBL/GenBank/DDBJ databases">
        <title>A high-quality reference genome of wild soybean provides a powerful tool to mine soybean genomes.</title>
        <authorList>
            <person name="Xie M."/>
            <person name="Chung C.Y.L."/>
            <person name="Li M.-W."/>
            <person name="Wong F.-L."/>
            <person name="Chan T.-F."/>
            <person name="Lam H.-M."/>
        </authorList>
    </citation>
    <scope>NUCLEOTIDE SEQUENCE [LARGE SCALE GENOMIC DNA]</scope>
    <source>
        <strain evidence="2">cv. W05</strain>
        <tissue evidence="1">Hypocotyl of etiolated seedlings</tissue>
    </source>
</reference>
<dbReference type="PANTHER" id="PTHR33090">
    <property type="entry name" value="DUF3774 DOMAIN PROTEIN-RELATED"/>
    <property type="match status" value="1"/>
</dbReference>
<sequence>MGPTSNEYYTENHIPSGSHFLYKLPFPHPFYFTTNVSLNCVVLQTERKKEENKRKKKNMSYLNRVWMAATVAVAQGHTDPGHKCKTALNSIHHNRSRLFSGGALSDLRPLSGVVGPDVAGAAAGSSDAKNRVSQADDSLRKVMYFSCWGQG</sequence>
<dbReference type="AlphaFoldDB" id="A0A445IC67"/>
<protein>
    <submittedName>
        <fullName evidence="1">Uncharacterized protein</fullName>
    </submittedName>
</protein>
<organism evidence="1 2">
    <name type="scientific">Glycine soja</name>
    <name type="common">Wild soybean</name>
    <dbReference type="NCBI Taxonomy" id="3848"/>
    <lineage>
        <taxon>Eukaryota</taxon>
        <taxon>Viridiplantae</taxon>
        <taxon>Streptophyta</taxon>
        <taxon>Embryophyta</taxon>
        <taxon>Tracheophyta</taxon>
        <taxon>Spermatophyta</taxon>
        <taxon>Magnoliopsida</taxon>
        <taxon>eudicotyledons</taxon>
        <taxon>Gunneridae</taxon>
        <taxon>Pentapetalae</taxon>
        <taxon>rosids</taxon>
        <taxon>fabids</taxon>
        <taxon>Fabales</taxon>
        <taxon>Fabaceae</taxon>
        <taxon>Papilionoideae</taxon>
        <taxon>50 kb inversion clade</taxon>
        <taxon>NPAAA clade</taxon>
        <taxon>indigoferoid/millettioid clade</taxon>
        <taxon>Phaseoleae</taxon>
        <taxon>Glycine</taxon>
        <taxon>Glycine subgen. Soja</taxon>
    </lineage>
</organism>
<dbReference type="Proteomes" id="UP000289340">
    <property type="component" value="Chromosome 11"/>
</dbReference>
<dbReference type="InterPro" id="IPR022251">
    <property type="entry name" value="DUF3774_wound-induced"/>
</dbReference>
<comment type="caution">
    <text evidence="1">The sequence shown here is derived from an EMBL/GenBank/DDBJ whole genome shotgun (WGS) entry which is preliminary data.</text>
</comment>
<dbReference type="EMBL" id="QZWG01000011">
    <property type="protein sequence ID" value="RZB83572.1"/>
    <property type="molecule type" value="Genomic_DNA"/>
</dbReference>
<accession>A0A445IC67</accession>
<keyword evidence="2" id="KW-1185">Reference proteome</keyword>
<gene>
    <name evidence="1" type="ORF">D0Y65_032213</name>
</gene>
<evidence type="ECO:0000313" key="1">
    <source>
        <dbReference type="EMBL" id="RZB83572.1"/>
    </source>
</evidence>
<name>A0A445IC67_GLYSO</name>
<proteinExistence type="predicted"/>
<evidence type="ECO:0000313" key="2">
    <source>
        <dbReference type="Proteomes" id="UP000289340"/>
    </source>
</evidence>
<dbReference type="Pfam" id="PF12609">
    <property type="entry name" value="DUF3774"/>
    <property type="match status" value="1"/>
</dbReference>